<evidence type="ECO:0000256" key="6">
    <source>
        <dbReference type="ARBA" id="ARBA00022737"/>
    </source>
</evidence>
<comment type="similarity">
    <text evidence="2">Belongs to the spectrin family.</text>
</comment>
<evidence type="ECO:0000256" key="10">
    <source>
        <dbReference type="SAM" id="MobiDB-lite"/>
    </source>
</evidence>
<dbReference type="GO" id="GO:0048790">
    <property type="term" value="P:maintenance of presynaptic active zone structure"/>
    <property type="evidence" value="ECO:0007669"/>
    <property type="project" value="UniProtKB-ARBA"/>
</dbReference>
<feature type="compositionally biased region" description="Polar residues" evidence="10">
    <location>
        <begin position="892"/>
        <end position="943"/>
    </location>
</feature>
<feature type="compositionally biased region" description="Basic and acidic residues" evidence="10">
    <location>
        <begin position="521"/>
        <end position="532"/>
    </location>
</feature>
<dbReference type="EMBL" id="JARAKH010000039">
    <property type="protein sequence ID" value="KAK8382518.1"/>
    <property type="molecule type" value="Genomic_DNA"/>
</dbReference>
<dbReference type="SMART" id="SM00150">
    <property type="entry name" value="SPEC"/>
    <property type="match status" value="4"/>
</dbReference>
<proteinExistence type="inferred from homology"/>
<dbReference type="InterPro" id="IPR041681">
    <property type="entry name" value="PH_9"/>
</dbReference>
<keyword evidence="6" id="KW-0677">Repeat</keyword>
<feature type="coiled-coil region" evidence="9">
    <location>
        <begin position="199"/>
        <end position="233"/>
    </location>
</feature>
<feature type="region of interest" description="Disordered" evidence="10">
    <location>
        <begin position="509"/>
        <end position="551"/>
    </location>
</feature>
<evidence type="ECO:0000256" key="8">
    <source>
        <dbReference type="ARBA" id="ARBA00023212"/>
    </source>
</evidence>
<dbReference type="PRINTS" id="PR00683">
    <property type="entry name" value="SPECTRINPH"/>
</dbReference>
<dbReference type="InterPro" id="IPR002017">
    <property type="entry name" value="Spectrin_repeat"/>
</dbReference>
<dbReference type="FunFam" id="1.20.58.60:FF:000011">
    <property type="entry name" value="Spectrin beta chain"/>
    <property type="match status" value="1"/>
</dbReference>
<dbReference type="CDD" id="cd10571">
    <property type="entry name" value="PH_beta_spectrin"/>
    <property type="match status" value="1"/>
</dbReference>
<feature type="region of interest" description="Disordered" evidence="10">
    <location>
        <begin position="581"/>
        <end position="604"/>
    </location>
</feature>
<evidence type="ECO:0000256" key="7">
    <source>
        <dbReference type="ARBA" id="ARBA00023203"/>
    </source>
</evidence>
<keyword evidence="9" id="KW-0175">Coiled coil</keyword>
<dbReference type="GO" id="GO:0005856">
    <property type="term" value="C:cytoskeleton"/>
    <property type="evidence" value="ECO:0007669"/>
    <property type="project" value="UniProtKB-SubCell"/>
</dbReference>
<feature type="compositionally biased region" description="Low complexity" evidence="10">
    <location>
        <begin position="814"/>
        <end position="828"/>
    </location>
</feature>
<dbReference type="Proteomes" id="UP001487740">
    <property type="component" value="Unassembled WGS sequence"/>
</dbReference>
<dbReference type="InterPro" id="IPR011993">
    <property type="entry name" value="PH-like_dom_sf"/>
</dbReference>
<feature type="region of interest" description="Disordered" evidence="10">
    <location>
        <begin position="849"/>
        <end position="973"/>
    </location>
</feature>
<keyword evidence="4" id="KW-0963">Cytoplasm</keyword>
<keyword evidence="7" id="KW-0009">Actin-binding</keyword>
<dbReference type="GO" id="GO:0016199">
    <property type="term" value="P:axon midline choice point recognition"/>
    <property type="evidence" value="ECO:0007669"/>
    <property type="project" value="UniProtKB-ARBA"/>
</dbReference>
<gene>
    <name evidence="12" type="ORF">O3P69_015417</name>
</gene>
<dbReference type="GO" id="GO:0045170">
    <property type="term" value="C:spectrosome"/>
    <property type="evidence" value="ECO:0007669"/>
    <property type="project" value="UniProtKB-ARBA"/>
</dbReference>
<evidence type="ECO:0000256" key="5">
    <source>
        <dbReference type="ARBA" id="ARBA00022553"/>
    </source>
</evidence>
<feature type="coiled-coil region" evidence="9">
    <location>
        <begin position="26"/>
        <end position="53"/>
    </location>
</feature>
<feature type="region of interest" description="Disordered" evidence="10">
    <location>
        <begin position="449"/>
        <end position="474"/>
    </location>
</feature>
<dbReference type="GO" id="GO:0045169">
    <property type="term" value="C:fusome"/>
    <property type="evidence" value="ECO:0007669"/>
    <property type="project" value="UniProtKB-ARBA"/>
</dbReference>
<sequence>MEGFKGTVTKLSTLCSKLTERKHFDSENISKKMQNVEQQYAELQMLLEKRAKRLEESRKLFVFLRESDEVAEWLNEQMTVAASEDYGRDVEHVEILIQKFDSFLTVLAASEEKLTTVKAKAKVLLDDKHPEPAKIQNKVEELQQLWEDLRELASARQEALAGAKQVHVFDRNADETISWISEKDAFISSEDYGHDLETIQSLARKHQGFERDLAAVKEQVESVVEEAKRLAELFPDAREHIAVKHEETVEAWNDLLDKSAQRKDKLYQAEKLQSYFDDYRELMAWLSEILAKITAPDLPKDVPGAEAVISRHREYKTEIDARSDAFDKFCAAGNALIDQGHFMAEEIAEKIAVLESRRKFLLETWKTRYDTYARVLDLRQYMRDIQVFETWIESREAVVKDDQMGESIPEVEELIRRHDDFLKAIDAQEDKLDPIKRITMIEGDFQAQKKREETAKRAEVARKEQERMENMKRKEVQRITDERRREDERRRTQEIKFTKEDMERVRLNMNGDYSKVPPSSRELDSQSRKNLEVPESGGLYRSGSQTSLSSLKRGNSLRQEMLRTHSHFNRGVDLKRAESMKVDLKKAKRTPSFTTRRRTQSFRKHKRMENMANLPPVEIQGYLERKQELQSGGKKATIRSWKGFYTVLCGQLLCFFKDEEDFYDQKAASPPISIHQAKIEVAGDYTKKKHVFRIITRDNAEYLLLAESEENLEEWVTKLKFHAELPPSMQLMSYDNHKEGEVGSEMVAVPSRDSDNSSGHSTPEVRHRGAVSSHPQGAGGGLDPTRPHSQALDNPLYANLEHMQDKAKPPVPPRGGSTSNRSSRSSLGEEGPIYQNRISVVPSYEVSAPENTYQNYPPDRPNGHRRDSSENMNGEGSSHHPDLTDGVPGSRQPYSEYTSRTMSLPQGSSLPPTGSVHTSSGPTPSHRNSATIDRQGLSESSSEGDVPVSTNKKEKEKKGSVFKFFGRRKGAQV</sequence>
<dbReference type="GO" id="GO:0016328">
    <property type="term" value="C:lateral plasma membrane"/>
    <property type="evidence" value="ECO:0007669"/>
    <property type="project" value="UniProtKB-ARBA"/>
</dbReference>
<dbReference type="PROSITE" id="PS50003">
    <property type="entry name" value="PH_DOMAIN"/>
    <property type="match status" value="1"/>
</dbReference>
<comment type="subcellular location">
    <subcellularLocation>
        <location evidence="1">Cytoplasm</location>
        <location evidence="1">Cytoskeleton</location>
    </subcellularLocation>
</comment>
<dbReference type="Pfam" id="PF15410">
    <property type="entry name" value="PH_9"/>
    <property type="match status" value="1"/>
</dbReference>
<dbReference type="FunFam" id="1.20.58.60:FF:000013">
    <property type="entry name" value="Spectrin alpha chain, non-erythrocytic 1"/>
    <property type="match status" value="1"/>
</dbReference>
<dbReference type="SUPFAM" id="SSF46966">
    <property type="entry name" value="Spectrin repeat"/>
    <property type="match status" value="4"/>
</dbReference>
<name>A0AAW0T5M2_SCYPA</name>
<dbReference type="FunFam" id="2.30.29.30:FF:000024">
    <property type="entry name" value="Spectrin beta chain"/>
    <property type="match status" value="1"/>
</dbReference>
<dbReference type="SMART" id="SM00233">
    <property type="entry name" value="PH"/>
    <property type="match status" value="1"/>
</dbReference>
<evidence type="ECO:0000256" key="4">
    <source>
        <dbReference type="ARBA" id="ARBA00022490"/>
    </source>
</evidence>
<protein>
    <recommendedName>
        <fullName evidence="11">PH domain-containing protein</fullName>
    </recommendedName>
</protein>
<organism evidence="12 13">
    <name type="scientific">Scylla paramamosain</name>
    <name type="common">Mud crab</name>
    <dbReference type="NCBI Taxonomy" id="85552"/>
    <lineage>
        <taxon>Eukaryota</taxon>
        <taxon>Metazoa</taxon>
        <taxon>Ecdysozoa</taxon>
        <taxon>Arthropoda</taxon>
        <taxon>Crustacea</taxon>
        <taxon>Multicrustacea</taxon>
        <taxon>Malacostraca</taxon>
        <taxon>Eumalacostraca</taxon>
        <taxon>Eucarida</taxon>
        <taxon>Decapoda</taxon>
        <taxon>Pleocyemata</taxon>
        <taxon>Brachyura</taxon>
        <taxon>Eubrachyura</taxon>
        <taxon>Portunoidea</taxon>
        <taxon>Portunidae</taxon>
        <taxon>Portuninae</taxon>
        <taxon>Scylla</taxon>
    </lineage>
</organism>
<evidence type="ECO:0000256" key="2">
    <source>
        <dbReference type="ARBA" id="ARBA00006826"/>
    </source>
</evidence>
<feature type="region of interest" description="Disordered" evidence="10">
    <location>
        <begin position="749"/>
        <end position="792"/>
    </location>
</feature>
<dbReference type="GO" id="GO:0051693">
    <property type="term" value="P:actin filament capping"/>
    <property type="evidence" value="ECO:0007669"/>
    <property type="project" value="UniProtKB-KW"/>
</dbReference>
<evidence type="ECO:0000256" key="1">
    <source>
        <dbReference type="ARBA" id="ARBA00004245"/>
    </source>
</evidence>
<dbReference type="Gene3D" id="1.20.58.60">
    <property type="match status" value="3"/>
</dbReference>
<dbReference type="PANTHER" id="PTHR11915">
    <property type="entry name" value="SPECTRIN/FILAMIN RELATED CYTOSKELETAL PROTEIN"/>
    <property type="match status" value="1"/>
</dbReference>
<dbReference type="GO" id="GO:0007026">
    <property type="term" value="P:negative regulation of microtubule depolymerization"/>
    <property type="evidence" value="ECO:0007669"/>
    <property type="project" value="UniProtKB-ARBA"/>
</dbReference>
<dbReference type="InterPro" id="IPR001849">
    <property type="entry name" value="PH_domain"/>
</dbReference>
<evidence type="ECO:0000313" key="12">
    <source>
        <dbReference type="EMBL" id="KAK8382518.1"/>
    </source>
</evidence>
<dbReference type="GO" id="GO:0003779">
    <property type="term" value="F:actin binding"/>
    <property type="evidence" value="ECO:0007669"/>
    <property type="project" value="UniProtKB-KW"/>
</dbReference>
<dbReference type="InterPro" id="IPR018159">
    <property type="entry name" value="Spectrin/alpha-actinin"/>
</dbReference>
<dbReference type="SUPFAM" id="SSF50729">
    <property type="entry name" value="PH domain-like"/>
    <property type="match status" value="1"/>
</dbReference>
<dbReference type="Gene3D" id="2.30.29.30">
    <property type="entry name" value="Pleckstrin-homology domain (PH domain)/Phosphotyrosine-binding domain (PTB)"/>
    <property type="match status" value="1"/>
</dbReference>
<reference evidence="12 13" key="1">
    <citation type="submission" date="2023-03" db="EMBL/GenBank/DDBJ databases">
        <title>High-quality genome of Scylla paramamosain provides insights in environmental adaptation.</title>
        <authorList>
            <person name="Zhang L."/>
        </authorList>
    </citation>
    <scope>NUCLEOTIDE SEQUENCE [LARGE SCALE GENOMIC DNA]</scope>
    <source>
        <strain evidence="12">LZ_2023a</strain>
        <tissue evidence="12">Muscle</tissue>
    </source>
</reference>
<keyword evidence="3" id="KW-0117">Actin capping</keyword>
<evidence type="ECO:0000256" key="9">
    <source>
        <dbReference type="SAM" id="Coils"/>
    </source>
</evidence>
<dbReference type="AlphaFoldDB" id="A0AAW0T5M2"/>
<accession>A0AAW0T5M2</accession>
<dbReference type="Pfam" id="PF00435">
    <property type="entry name" value="Spectrin"/>
    <property type="match status" value="5"/>
</dbReference>
<evidence type="ECO:0000259" key="11">
    <source>
        <dbReference type="PROSITE" id="PS50003"/>
    </source>
</evidence>
<keyword evidence="5" id="KW-0597">Phosphoprotein</keyword>
<dbReference type="GO" id="GO:0005543">
    <property type="term" value="F:phospholipid binding"/>
    <property type="evidence" value="ECO:0007669"/>
    <property type="project" value="InterPro"/>
</dbReference>
<comment type="caution">
    <text evidence="12">The sequence shown here is derived from an EMBL/GenBank/DDBJ whole genome shotgun (WGS) entry which is preliminary data.</text>
</comment>
<feature type="region of interest" description="Disordered" evidence="10">
    <location>
        <begin position="805"/>
        <end position="836"/>
    </location>
</feature>
<dbReference type="InterPro" id="IPR001605">
    <property type="entry name" value="PH_dom-spectrin-type"/>
</dbReference>
<dbReference type="FunFam" id="1.20.58.60:FF:000020">
    <property type="entry name" value="Spectrin alpha chain, non-erythrocytic 1"/>
    <property type="match status" value="2"/>
</dbReference>
<feature type="compositionally biased region" description="Polar residues" evidence="10">
    <location>
        <begin position="542"/>
        <end position="551"/>
    </location>
</feature>
<keyword evidence="13" id="KW-1185">Reference proteome</keyword>
<dbReference type="GO" id="GO:0042062">
    <property type="term" value="P:long-term strengthening of neuromuscular junction"/>
    <property type="evidence" value="ECO:0007669"/>
    <property type="project" value="UniProtKB-ARBA"/>
</dbReference>
<feature type="domain" description="PH" evidence="11">
    <location>
        <begin position="616"/>
        <end position="724"/>
    </location>
</feature>
<dbReference type="CDD" id="cd00176">
    <property type="entry name" value="SPEC"/>
    <property type="match status" value="2"/>
</dbReference>
<dbReference type="GO" id="GO:0008017">
    <property type="term" value="F:microtubule binding"/>
    <property type="evidence" value="ECO:0007669"/>
    <property type="project" value="UniProtKB-ARBA"/>
</dbReference>
<dbReference type="GO" id="GO:0031594">
    <property type="term" value="C:neuromuscular junction"/>
    <property type="evidence" value="ECO:0007669"/>
    <property type="project" value="UniProtKB-ARBA"/>
</dbReference>
<evidence type="ECO:0000313" key="13">
    <source>
        <dbReference type="Proteomes" id="UP001487740"/>
    </source>
</evidence>
<feature type="compositionally biased region" description="Basic residues" evidence="10">
    <location>
        <begin position="595"/>
        <end position="604"/>
    </location>
</feature>
<keyword evidence="8" id="KW-0206">Cytoskeleton</keyword>
<evidence type="ECO:0000256" key="3">
    <source>
        <dbReference type="ARBA" id="ARBA00022467"/>
    </source>
</evidence>